<accession>A0A2U1K3U0</accession>
<dbReference type="RefSeq" id="WP_116554601.1">
    <property type="nucleotide sequence ID" value="NZ_QCZG01000016.1"/>
</dbReference>
<evidence type="ECO:0000259" key="3">
    <source>
        <dbReference type="Pfam" id="PF00501"/>
    </source>
</evidence>
<dbReference type="Pfam" id="PF13193">
    <property type="entry name" value="AMP-binding_C"/>
    <property type="match status" value="1"/>
</dbReference>
<keyword evidence="6" id="KW-1185">Reference proteome</keyword>
<evidence type="ECO:0000259" key="4">
    <source>
        <dbReference type="Pfam" id="PF13193"/>
    </source>
</evidence>
<evidence type="ECO:0000256" key="1">
    <source>
        <dbReference type="ARBA" id="ARBA00006432"/>
    </source>
</evidence>
<evidence type="ECO:0000313" key="5">
    <source>
        <dbReference type="EMBL" id="PWA11809.1"/>
    </source>
</evidence>
<name>A0A2U1K3U0_9BACI</name>
<dbReference type="SUPFAM" id="SSF56801">
    <property type="entry name" value="Acetyl-CoA synthetase-like"/>
    <property type="match status" value="1"/>
</dbReference>
<dbReference type="GO" id="GO:0031956">
    <property type="term" value="F:medium-chain fatty acid-CoA ligase activity"/>
    <property type="evidence" value="ECO:0007669"/>
    <property type="project" value="TreeGrafter"/>
</dbReference>
<keyword evidence="2" id="KW-0436">Ligase</keyword>
<evidence type="ECO:0008006" key="7">
    <source>
        <dbReference type="Google" id="ProtNLM"/>
    </source>
</evidence>
<dbReference type="InterPro" id="IPR045851">
    <property type="entry name" value="AMP-bd_C_sf"/>
</dbReference>
<dbReference type="InterPro" id="IPR020845">
    <property type="entry name" value="AMP-binding_CS"/>
</dbReference>
<dbReference type="OrthoDB" id="9765680at2"/>
<organism evidence="5 6">
    <name type="scientific">Pueribacillus theae</name>
    <dbReference type="NCBI Taxonomy" id="2171751"/>
    <lineage>
        <taxon>Bacteria</taxon>
        <taxon>Bacillati</taxon>
        <taxon>Bacillota</taxon>
        <taxon>Bacilli</taxon>
        <taxon>Bacillales</taxon>
        <taxon>Bacillaceae</taxon>
        <taxon>Pueribacillus</taxon>
    </lineage>
</organism>
<dbReference type="Gene3D" id="2.30.38.10">
    <property type="entry name" value="Luciferase, Domain 3"/>
    <property type="match status" value="1"/>
</dbReference>
<dbReference type="InterPro" id="IPR000873">
    <property type="entry name" value="AMP-dep_synth/lig_dom"/>
</dbReference>
<dbReference type="Pfam" id="PF00501">
    <property type="entry name" value="AMP-binding"/>
    <property type="match status" value="1"/>
</dbReference>
<dbReference type="InterPro" id="IPR025110">
    <property type="entry name" value="AMP-bd_C"/>
</dbReference>
<feature type="domain" description="AMP-binding enzyme C-terminal" evidence="4">
    <location>
        <begin position="466"/>
        <end position="543"/>
    </location>
</feature>
<dbReference type="EMBL" id="QCZG01000016">
    <property type="protein sequence ID" value="PWA11809.1"/>
    <property type="molecule type" value="Genomic_DNA"/>
</dbReference>
<dbReference type="Gene3D" id="3.40.50.980">
    <property type="match status" value="2"/>
</dbReference>
<dbReference type="GO" id="GO:0006631">
    <property type="term" value="P:fatty acid metabolic process"/>
    <property type="evidence" value="ECO:0007669"/>
    <property type="project" value="TreeGrafter"/>
</dbReference>
<dbReference type="AlphaFoldDB" id="A0A2U1K3U0"/>
<dbReference type="PANTHER" id="PTHR43201:SF5">
    <property type="entry name" value="MEDIUM-CHAIN ACYL-COA LIGASE ACSF2, MITOCHONDRIAL"/>
    <property type="match status" value="1"/>
</dbReference>
<sequence>MIQSETLKTSIDNLLSKDYVWMSKETIENYLSSGDWKEESFVHHLERHAKEQPDNPAIIDENGDVTTYQEYDRQSSNFALGLLELGLKPGDRIALQLPNSSQFLIALMGAAKAGILPVLCHIPYTAHDLDYVLELTEASALMIPDSFRNRNYLDMARQLKDKHTCLEHLIVVSGQNDSDTVSYGNLLKIGENGSRAELEKTRPVGTDPFFIMFTSGTTGRPKAELHLHANNLYWVNRFNEILQLPRDARWFIVTPIAHLTGLGIGCLGALYRGAPVILLQAWDVEKAVELIEREKPTTLLGAPPMLIDLARFDGLENRDVHSIETIAYAGATCPYDILNTLNKRTGAGIIAFYGYTEAGATHCTRPNDSIEVTSSSLGKLIEGLEERLISPSGEDLTPPCEGEICVKGPSFIPGYYNQPNNTEKMFKDGWFHSADIIRMDENGYGTFISRRDDLINRGGYKIDPREIEEVLYTHPAVSQAAIVAIPDERLGQRAAAILVLKNENDRLTLKDVTAYLEEKGVNKTHWPEALKIVKEFPMTSTGKFQRFALREQAKDLVPER</sequence>
<dbReference type="Proteomes" id="UP000245998">
    <property type="component" value="Unassembled WGS sequence"/>
</dbReference>
<protein>
    <recommendedName>
        <fullName evidence="7">AMP-dependent synthetase</fullName>
    </recommendedName>
</protein>
<dbReference type="Gene3D" id="3.30.300.30">
    <property type="match status" value="1"/>
</dbReference>
<proteinExistence type="inferred from homology"/>
<evidence type="ECO:0000256" key="2">
    <source>
        <dbReference type="ARBA" id="ARBA00022598"/>
    </source>
</evidence>
<gene>
    <name evidence="5" type="ORF">DCC39_09215</name>
</gene>
<dbReference type="PROSITE" id="PS00455">
    <property type="entry name" value="AMP_BINDING"/>
    <property type="match status" value="1"/>
</dbReference>
<comment type="similarity">
    <text evidence="1">Belongs to the ATP-dependent AMP-binding enzyme family.</text>
</comment>
<comment type="caution">
    <text evidence="5">The sequence shown here is derived from an EMBL/GenBank/DDBJ whole genome shotgun (WGS) entry which is preliminary data.</text>
</comment>
<reference evidence="5 6" key="1">
    <citation type="submission" date="2018-04" db="EMBL/GenBank/DDBJ databases">
        <title>Camelliibacillus theae gen. nov., sp. nov., isolated from Pu'er tea.</title>
        <authorList>
            <person name="Niu L."/>
        </authorList>
    </citation>
    <scope>NUCLEOTIDE SEQUENCE [LARGE SCALE GENOMIC DNA]</scope>
    <source>
        <strain evidence="5 6">T8</strain>
    </source>
</reference>
<feature type="domain" description="AMP-dependent synthetase/ligase" evidence="3">
    <location>
        <begin position="45"/>
        <end position="416"/>
    </location>
</feature>
<dbReference type="PANTHER" id="PTHR43201">
    <property type="entry name" value="ACYL-COA SYNTHETASE"/>
    <property type="match status" value="1"/>
</dbReference>
<evidence type="ECO:0000313" key="6">
    <source>
        <dbReference type="Proteomes" id="UP000245998"/>
    </source>
</evidence>